<feature type="transmembrane region" description="Helical" evidence="6">
    <location>
        <begin position="111"/>
        <end position="131"/>
    </location>
</feature>
<keyword evidence="10" id="KW-1185">Reference proteome</keyword>
<feature type="domain" description="Glucose receptor Git3-like N-terminal" evidence="7">
    <location>
        <begin position="76"/>
        <end position="268"/>
    </location>
</feature>
<proteinExistence type="predicted"/>
<dbReference type="GO" id="GO:0007189">
    <property type="term" value="P:adenylate cyclase-activating G protein-coupled receptor signaling pathway"/>
    <property type="evidence" value="ECO:0007669"/>
    <property type="project" value="TreeGrafter"/>
</dbReference>
<name>A0AAV9JHR0_9PEZI</name>
<dbReference type="PANTHER" id="PTHR23112">
    <property type="entry name" value="G PROTEIN-COUPLED RECEPTOR 157-RELATED"/>
    <property type="match status" value="1"/>
</dbReference>
<evidence type="ECO:0000256" key="3">
    <source>
        <dbReference type="ARBA" id="ARBA00022989"/>
    </source>
</evidence>
<feature type="compositionally biased region" description="Basic and acidic residues" evidence="5">
    <location>
        <begin position="707"/>
        <end position="717"/>
    </location>
</feature>
<evidence type="ECO:0000313" key="9">
    <source>
        <dbReference type="EMBL" id="KAK4544879.1"/>
    </source>
</evidence>
<dbReference type="PANTHER" id="PTHR23112:SF37">
    <property type="entry name" value="G PROTEIN-COUPLED RECEPTOR GPR1"/>
    <property type="match status" value="1"/>
</dbReference>
<feature type="transmembrane region" description="Helical" evidence="6">
    <location>
        <begin position="469"/>
        <end position="488"/>
    </location>
</feature>
<dbReference type="GO" id="GO:0004930">
    <property type="term" value="F:G protein-coupled receptor activity"/>
    <property type="evidence" value="ECO:0007669"/>
    <property type="project" value="TreeGrafter"/>
</dbReference>
<reference evidence="9 10" key="1">
    <citation type="submission" date="2021-11" db="EMBL/GenBank/DDBJ databases">
        <title>Black yeast isolated from Biological Soil Crust.</title>
        <authorList>
            <person name="Kurbessoian T."/>
        </authorList>
    </citation>
    <scope>NUCLEOTIDE SEQUENCE [LARGE SCALE GENOMIC DNA]</scope>
    <source>
        <strain evidence="9 10">CCFEE 5522</strain>
    </source>
</reference>
<feature type="region of interest" description="Disordered" evidence="5">
    <location>
        <begin position="308"/>
        <end position="384"/>
    </location>
</feature>
<feature type="transmembrane region" description="Helical" evidence="6">
    <location>
        <begin position="79"/>
        <end position="99"/>
    </location>
</feature>
<dbReference type="Gene3D" id="1.20.1070.10">
    <property type="entry name" value="Rhodopsin 7-helix transmembrane proteins"/>
    <property type="match status" value="1"/>
</dbReference>
<accession>A0AAV9JHR0</accession>
<dbReference type="SUPFAM" id="SSF81321">
    <property type="entry name" value="Family A G protein-coupled receptor-like"/>
    <property type="match status" value="1"/>
</dbReference>
<dbReference type="Pfam" id="PF11970">
    <property type="entry name" value="GPR_Gpa2_C"/>
    <property type="match status" value="1"/>
</dbReference>
<feature type="compositionally biased region" description="Low complexity" evidence="5">
    <location>
        <begin position="690"/>
        <end position="705"/>
    </location>
</feature>
<dbReference type="EMBL" id="JAVFHQ010000022">
    <property type="protein sequence ID" value="KAK4544879.1"/>
    <property type="molecule type" value="Genomic_DNA"/>
</dbReference>
<feature type="region of interest" description="Disordered" evidence="5">
    <location>
        <begin position="675"/>
        <end position="717"/>
    </location>
</feature>
<gene>
    <name evidence="9" type="ORF">LTR36_003783</name>
</gene>
<protein>
    <submittedName>
        <fullName evidence="9">Uncharacterized protein</fullName>
    </submittedName>
</protein>
<comment type="caution">
    <text evidence="9">The sequence shown here is derived from an EMBL/GenBank/DDBJ whole genome shotgun (WGS) entry which is preliminary data.</text>
</comment>
<dbReference type="GO" id="GO:0005886">
    <property type="term" value="C:plasma membrane"/>
    <property type="evidence" value="ECO:0007669"/>
    <property type="project" value="TreeGrafter"/>
</dbReference>
<feature type="transmembrane region" description="Helical" evidence="6">
    <location>
        <begin position="151"/>
        <end position="172"/>
    </location>
</feature>
<feature type="compositionally biased region" description="Low complexity" evidence="5">
    <location>
        <begin position="339"/>
        <end position="350"/>
    </location>
</feature>
<evidence type="ECO:0000256" key="5">
    <source>
        <dbReference type="SAM" id="MobiDB-lite"/>
    </source>
</evidence>
<dbReference type="InterPro" id="IPR022596">
    <property type="entry name" value="GPR1/2/3_C"/>
</dbReference>
<evidence type="ECO:0000256" key="6">
    <source>
        <dbReference type="SAM" id="Phobius"/>
    </source>
</evidence>
<keyword evidence="2 6" id="KW-0812">Transmembrane</keyword>
<feature type="domain" description="G protein-coupled receptor GPR1/2/3 C-terminal" evidence="8">
    <location>
        <begin position="459"/>
        <end position="534"/>
    </location>
</feature>
<sequence>MPLPFFSPESGTAQHSSPNTLYALDTTTTTPSTPFPTHPAPFALPLHTALSRNTLNLGNAASVNTSAILAMQQRHTIQVMATATSAVSITAAICALYWFCMMRRNFRRDLVLLLVIGDFWKSLWFLIYAAVTFAQGPVSTHSTFCQSSGYFLQMGVMMCDVAIFFMSLHMCLQIFPPRNSFLGSDGLYRIRHGVLAAWIIIPNLSASLAFINNGPNGPAYQAAGAFCTLPIRPFWYRLALSWVPRYLNWIFVMGVAIRIYSHVGREFQVFGHERDRSSSMAMPGESSVDRAAAESLAATRRKSMAVGNLDVEKQASDESVAPDDIGVRRTRSFGPLKTSPPSSSTSSRRPSAPDWSGTFGFSIEPLTGPRSAKSPPTSRRGSRQIGVGMAAEDFAPAPPMNLEPNRHRGSITTLGSVRSSTAPSTFEGAAVLASIREDKRASASTKSSTPRDTAANLSRNRRRAIQRQLRLLSIYPIVYMILWTIPFVNHSLGYSEYYAQHPIFVLSAVNTFCQCFLGFADVSVFCWREKPWRHIPGSDGTFAGSFCFWWFCWGGEWGVRRASRAPSHYSDADAEKAEDERAQSQAQSQSQVGLLAALKKRWSAGFGGSSSNKGASPRGSGSQVSTVTVSASHTPRPLVSAHKRTHSGGSDRKQAEVELAHQRLAMERADWERNRRSFQERRTSAVSMSLQQQGLQGGVEQQQQVSPERREWWDRRGSGELFRDVHGLDGKAAGEV</sequence>
<feature type="compositionally biased region" description="Polar residues" evidence="5">
    <location>
        <begin position="9"/>
        <end position="20"/>
    </location>
</feature>
<keyword evidence="3 6" id="KW-1133">Transmembrane helix</keyword>
<evidence type="ECO:0000259" key="7">
    <source>
        <dbReference type="Pfam" id="PF11710"/>
    </source>
</evidence>
<keyword evidence="4 6" id="KW-0472">Membrane</keyword>
<feature type="transmembrane region" description="Helical" evidence="6">
    <location>
        <begin position="242"/>
        <end position="260"/>
    </location>
</feature>
<dbReference type="AlphaFoldDB" id="A0AAV9JHR0"/>
<organism evidence="9 10">
    <name type="scientific">Oleoguttula mirabilis</name>
    <dbReference type="NCBI Taxonomy" id="1507867"/>
    <lineage>
        <taxon>Eukaryota</taxon>
        <taxon>Fungi</taxon>
        <taxon>Dikarya</taxon>
        <taxon>Ascomycota</taxon>
        <taxon>Pezizomycotina</taxon>
        <taxon>Dothideomycetes</taxon>
        <taxon>Dothideomycetidae</taxon>
        <taxon>Mycosphaerellales</taxon>
        <taxon>Teratosphaeriaceae</taxon>
        <taxon>Oleoguttula</taxon>
    </lineage>
</organism>
<evidence type="ECO:0000259" key="8">
    <source>
        <dbReference type="Pfam" id="PF11970"/>
    </source>
</evidence>
<evidence type="ECO:0000256" key="2">
    <source>
        <dbReference type="ARBA" id="ARBA00022692"/>
    </source>
</evidence>
<dbReference type="Pfam" id="PF11710">
    <property type="entry name" value="Git3"/>
    <property type="match status" value="1"/>
</dbReference>
<evidence type="ECO:0000313" key="10">
    <source>
        <dbReference type="Proteomes" id="UP001324427"/>
    </source>
</evidence>
<feature type="compositionally biased region" description="Polar residues" evidence="5">
    <location>
        <begin position="442"/>
        <end position="451"/>
    </location>
</feature>
<evidence type="ECO:0000256" key="4">
    <source>
        <dbReference type="ARBA" id="ARBA00023136"/>
    </source>
</evidence>
<feature type="transmembrane region" description="Helical" evidence="6">
    <location>
        <begin position="503"/>
        <end position="527"/>
    </location>
</feature>
<feature type="region of interest" description="Disordered" evidence="5">
    <location>
        <begin position="1"/>
        <end position="23"/>
    </location>
</feature>
<dbReference type="Proteomes" id="UP001324427">
    <property type="component" value="Unassembled WGS sequence"/>
</dbReference>
<feature type="transmembrane region" description="Helical" evidence="6">
    <location>
        <begin position="193"/>
        <end position="211"/>
    </location>
</feature>
<feature type="region of interest" description="Disordered" evidence="5">
    <location>
        <begin position="437"/>
        <end position="459"/>
    </location>
</feature>
<dbReference type="InterPro" id="IPR023041">
    <property type="entry name" value="Glucose_rcpt_Git3-like_N"/>
</dbReference>
<evidence type="ECO:0000256" key="1">
    <source>
        <dbReference type="ARBA" id="ARBA00004141"/>
    </source>
</evidence>
<feature type="region of interest" description="Disordered" evidence="5">
    <location>
        <begin position="606"/>
        <end position="654"/>
    </location>
</feature>
<comment type="subcellular location">
    <subcellularLocation>
        <location evidence="1">Membrane</location>
        <topology evidence="1">Multi-pass membrane protein</topology>
    </subcellularLocation>
</comment>
<feature type="compositionally biased region" description="Low complexity" evidence="5">
    <location>
        <begin position="620"/>
        <end position="634"/>
    </location>
</feature>